<sequence length="160" mass="18037">MQSAALVARRAVGGRAATTIKAASSQSRRTYATPVAQEKREEDPQLAGYPQLPDVSKQYRDPKAKWDDWQMRRNFGETMHEREEVFSMWGPDIPVVPPKQALYQFSIAVLAFVTFGFTVKYALVPDRPAVPRDYPFSGLVTELGGLEANKSREESLEEEE</sequence>
<dbReference type="GO" id="GO:0005739">
    <property type="term" value="C:mitochondrion"/>
    <property type="evidence" value="ECO:0007669"/>
    <property type="project" value="InterPro"/>
</dbReference>
<keyword evidence="2" id="KW-1133">Transmembrane helix</keyword>
<accession>A0A4R0RC02</accession>
<dbReference type="Pfam" id="PF05821">
    <property type="entry name" value="NDUF_B8"/>
    <property type="match status" value="1"/>
</dbReference>
<keyword evidence="2" id="KW-0472">Membrane</keyword>
<feature type="compositionally biased region" description="Polar residues" evidence="1">
    <location>
        <begin position="21"/>
        <end position="30"/>
    </location>
</feature>
<dbReference type="EMBL" id="RWJN01000503">
    <property type="protein sequence ID" value="TCD61118.1"/>
    <property type="molecule type" value="Genomic_DNA"/>
</dbReference>
<protein>
    <submittedName>
        <fullName evidence="3">Uncharacterized protein</fullName>
    </submittedName>
</protein>
<feature type="transmembrane region" description="Helical" evidence="2">
    <location>
        <begin position="101"/>
        <end position="123"/>
    </location>
</feature>
<name>A0A4R0RC02_9APHY</name>
<gene>
    <name evidence="3" type="ORF">EIP91_009014</name>
</gene>
<evidence type="ECO:0000256" key="1">
    <source>
        <dbReference type="SAM" id="MobiDB-lite"/>
    </source>
</evidence>
<dbReference type="STRING" id="92696.A0A4R0RC02"/>
<dbReference type="PANTHER" id="PTHR12840">
    <property type="entry name" value="NADH-UBIQUINONE OXIDOREDUCTASE ASHI SUBUNIT"/>
    <property type="match status" value="1"/>
</dbReference>
<dbReference type="AlphaFoldDB" id="A0A4R0RC02"/>
<evidence type="ECO:0000256" key="2">
    <source>
        <dbReference type="SAM" id="Phobius"/>
    </source>
</evidence>
<dbReference type="PANTHER" id="PTHR12840:SF1">
    <property type="entry name" value="NADH DEHYDROGENASE [UBIQUINONE] 1 BETA SUBCOMPLEX SUBUNIT 8, MITOCHONDRIAL"/>
    <property type="match status" value="1"/>
</dbReference>
<evidence type="ECO:0000313" key="3">
    <source>
        <dbReference type="EMBL" id="TCD61118.1"/>
    </source>
</evidence>
<keyword evidence="4" id="KW-1185">Reference proteome</keyword>
<organism evidence="3 4">
    <name type="scientific">Steccherinum ochraceum</name>
    <dbReference type="NCBI Taxonomy" id="92696"/>
    <lineage>
        <taxon>Eukaryota</taxon>
        <taxon>Fungi</taxon>
        <taxon>Dikarya</taxon>
        <taxon>Basidiomycota</taxon>
        <taxon>Agaricomycotina</taxon>
        <taxon>Agaricomycetes</taxon>
        <taxon>Polyporales</taxon>
        <taxon>Steccherinaceae</taxon>
        <taxon>Steccherinum</taxon>
    </lineage>
</organism>
<feature type="region of interest" description="Disordered" evidence="1">
    <location>
        <begin position="15"/>
        <end position="61"/>
    </location>
</feature>
<evidence type="ECO:0000313" key="4">
    <source>
        <dbReference type="Proteomes" id="UP000292702"/>
    </source>
</evidence>
<dbReference type="OrthoDB" id="2014058at2759"/>
<dbReference type="InterPro" id="IPR008699">
    <property type="entry name" value="NDUFB8"/>
</dbReference>
<reference evidence="3 4" key="1">
    <citation type="submission" date="2018-11" db="EMBL/GenBank/DDBJ databases">
        <title>Genome assembly of Steccherinum ochraceum LE-BIN_3174, the white-rot fungus of the Steccherinaceae family (The Residual Polyporoid clade, Polyporales, Basidiomycota).</title>
        <authorList>
            <person name="Fedorova T.V."/>
            <person name="Glazunova O.A."/>
            <person name="Landesman E.O."/>
            <person name="Moiseenko K.V."/>
            <person name="Psurtseva N.V."/>
            <person name="Savinova O.S."/>
            <person name="Shakhova N.V."/>
            <person name="Tyazhelova T.V."/>
            <person name="Vasina D.V."/>
        </authorList>
    </citation>
    <scope>NUCLEOTIDE SEQUENCE [LARGE SCALE GENOMIC DNA]</scope>
    <source>
        <strain evidence="3 4">LE-BIN_3174</strain>
    </source>
</reference>
<proteinExistence type="predicted"/>
<comment type="caution">
    <text evidence="3">The sequence shown here is derived from an EMBL/GenBank/DDBJ whole genome shotgun (WGS) entry which is preliminary data.</text>
</comment>
<keyword evidence="2" id="KW-0812">Transmembrane</keyword>
<dbReference type="Proteomes" id="UP000292702">
    <property type="component" value="Unassembled WGS sequence"/>
</dbReference>